<reference evidence="3 4" key="1">
    <citation type="journal article" date="2019" name="Int. J. Syst. Evol. Microbiol.">
        <title>The Global Catalogue of Microorganisms (GCM) 10K type strain sequencing project: providing services to taxonomists for standard genome sequencing and annotation.</title>
        <authorList>
            <consortium name="The Broad Institute Genomics Platform"/>
            <consortium name="The Broad Institute Genome Sequencing Center for Infectious Disease"/>
            <person name="Wu L."/>
            <person name="Ma J."/>
        </authorList>
    </citation>
    <scope>NUCLEOTIDE SEQUENCE [LARGE SCALE GENOMIC DNA]</scope>
    <source>
        <strain evidence="3 4">JCM 15914</strain>
    </source>
</reference>
<keyword evidence="2" id="KW-1133">Transmembrane helix</keyword>
<evidence type="ECO:0000256" key="1">
    <source>
        <dbReference type="SAM" id="MobiDB-lite"/>
    </source>
</evidence>
<feature type="region of interest" description="Disordered" evidence="1">
    <location>
        <begin position="1"/>
        <end position="73"/>
    </location>
</feature>
<evidence type="ECO:0000256" key="2">
    <source>
        <dbReference type="SAM" id="Phobius"/>
    </source>
</evidence>
<feature type="compositionally biased region" description="Polar residues" evidence="1">
    <location>
        <begin position="154"/>
        <end position="172"/>
    </location>
</feature>
<keyword evidence="4" id="KW-1185">Reference proteome</keyword>
<feature type="compositionally biased region" description="Basic and acidic residues" evidence="1">
    <location>
        <begin position="1"/>
        <end position="10"/>
    </location>
</feature>
<evidence type="ECO:0000313" key="4">
    <source>
        <dbReference type="Proteomes" id="UP001500166"/>
    </source>
</evidence>
<feature type="region of interest" description="Disordered" evidence="1">
    <location>
        <begin position="119"/>
        <end position="293"/>
    </location>
</feature>
<proteinExistence type="predicted"/>
<accession>A0ABN2XFI4</accession>
<dbReference type="EMBL" id="BAAAQA010000002">
    <property type="protein sequence ID" value="GAA2109533.1"/>
    <property type="molecule type" value="Genomic_DNA"/>
</dbReference>
<keyword evidence="2" id="KW-0472">Membrane</keyword>
<evidence type="ECO:0000313" key="3">
    <source>
        <dbReference type="EMBL" id="GAA2109533.1"/>
    </source>
</evidence>
<protein>
    <submittedName>
        <fullName evidence="3">Uncharacterized protein</fullName>
    </submittedName>
</protein>
<name>A0ABN2XFI4_9MICC</name>
<feature type="transmembrane region" description="Helical" evidence="2">
    <location>
        <begin position="314"/>
        <end position="336"/>
    </location>
</feature>
<feature type="compositionally biased region" description="Low complexity" evidence="1">
    <location>
        <begin position="132"/>
        <end position="141"/>
    </location>
</feature>
<feature type="compositionally biased region" description="Basic and acidic residues" evidence="1">
    <location>
        <begin position="255"/>
        <end position="264"/>
    </location>
</feature>
<feature type="compositionally biased region" description="Polar residues" evidence="1">
    <location>
        <begin position="183"/>
        <end position="199"/>
    </location>
</feature>
<dbReference type="Proteomes" id="UP001500166">
    <property type="component" value="Unassembled WGS sequence"/>
</dbReference>
<comment type="caution">
    <text evidence="3">The sequence shown here is derived from an EMBL/GenBank/DDBJ whole genome shotgun (WGS) entry which is preliminary data.</text>
</comment>
<gene>
    <name evidence="3" type="ORF">GCM10009824_03640</name>
</gene>
<dbReference type="RefSeq" id="WP_344223358.1">
    <property type="nucleotide sequence ID" value="NZ_BAAAQA010000002.1"/>
</dbReference>
<keyword evidence="2" id="KW-0812">Transmembrane</keyword>
<organism evidence="3 4">
    <name type="scientific">Kocuria atrinae</name>
    <dbReference type="NCBI Taxonomy" id="592377"/>
    <lineage>
        <taxon>Bacteria</taxon>
        <taxon>Bacillati</taxon>
        <taxon>Actinomycetota</taxon>
        <taxon>Actinomycetes</taxon>
        <taxon>Micrococcales</taxon>
        <taxon>Micrococcaceae</taxon>
        <taxon>Kocuria</taxon>
    </lineage>
</organism>
<feature type="compositionally biased region" description="Polar residues" evidence="1">
    <location>
        <begin position="238"/>
        <end position="250"/>
    </location>
</feature>
<sequence>MSEPRSEKNNPETSGDPQEPVSSGAEHSESSNNQEDSTVAPWTSEVPQVPGPAPMIELDGPVDSGPVKPLGPRRLARLQREMAAHAQEIQEAEQANAGEVDQDLLMKQQRFAELALRAGAANEQDRKDAEAALRAAESESAVGADGETSRSAEQDTITVSFPQSSPTGSSLAANPLTVDPGQFPSSPLAATSGPHTVSINLVPAAPTRAHDKTAAVTDEPSEEWTANRPEERHEPARTASSSQNRGTVRTTAAEPKTEAQRESDVEAPSTATPGAPEPVPAETVSAPGTPVRAVDSEGLNLLDPKDYKQRSGALVPLLVLLFLVIAALIAVLIIFVL</sequence>
<feature type="compositionally biased region" description="Polar residues" evidence="1">
    <location>
        <begin position="30"/>
        <end position="41"/>
    </location>
</feature>